<gene>
    <name evidence="2" type="ORF">Slin15195_G002780</name>
</gene>
<feature type="transmembrane region" description="Helical" evidence="1">
    <location>
        <begin position="575"/>
        <end position="597"/>
    </location>
</feature>
<organism evidence="2 3">
    <name type="scientific">Septoria linicola</name>
    <dbReference type="NCBI Taxonomy" id="215465"/>
    <lineage>
        <taxon>Eukaryota</taxon>
        <taxon>Fungi</taxon>
        <taxon>Dikarya</taxon>
        <taxon>Ascomycota</taxon>
        <taxon>Pezizomycotina</taxon>
        <taxon>Dothideomycetes</taxon>
        <taxon>Dothideomycetidae</taxon>
        <taxon>Mycosphaerellales</taxon>
        <taxon>Mycosphaerellaceae</taxon>
        <taxon>Septoria</taxon>
    </lineage>
</organism>
<keyword evidence="1" id="KW-1133">Transmembrane helix</keyword>
<keyword evidence="1" id="KW-0472">Membrane</keyword>
<dbReference type="Proteomes" id="UP001056384">
    <property type="component" value="Chromosome 1"/>
</dbReference>
<evidence type="ECO:0000256" key="1">
    <source>
        <dbReference type="SAM" id="Phobius"/>
    </source>
</evidence>
<keyword evidence="3" id="KW-1185">Reference proteome</keyword>
<dbReference type="PANTHER" id="PTHR37576">
    <property type="entry name" value="DEFECT AT LOW TEMPERATURE PROTEIN 1"/>
    <property type="match status" value="1"/>
</dbReference>
<dbReference type="EMBL" id="CP099418">
    <property type="protein sequence ID" value="USW46959.1"/>
    <property type="molecule type" value="Genomic_DNA"/>
</dbReference>
<evidence type="ECO:0000313" key="3">
    <source>
        <dbReference type="Proteomes" id="UP001056384"/>
    </source>
</evidence>
<feature type="transmembrane region" description="Helical" evidence="1">
    <location>
        <begin position="101"/>
        <end position="123"/>
    </location>
</feature>
<protein>
    <submittedName>
        <fullName evidence="2">Uncharacterized protein</fullName>
    </submittedName>
</protein>
<proteinExistence type="predicted"/>
<evidence type="ECO:0000313" key="2">
    <source>
        <dbReference type="EMBL" id="USW46959.1"/>
    </source>
</evidence>
<sequence>MDEKKTSYVSTRPIFNESGLNETSEAREAREDALMRLEEQGGLSNDVNWRPGYLSQFPWLGFCALTLVILCGVGCLVTLLVADNTAEVYWGRVGPNVIVTILNSFANICFATAIANGVAIAWWRKTLHGATIQQLNRSWQFSSSIKDVVFGAKYFNFIALAAVTSKLIIIDAALFQRAIVTEIRPLDLGPNWNVTGYANTSFPLTGRTSGPRGGETQGQGLLASNFNDNLKIWNQGGGLLPNAYSNCNGTCYLTVPGAGFEFDCEEPKIVPFDAGLQVTGAFDALRLLTQGLNVASSDLDDFNCTSLADNFNRTLCQNIQPKRDAWLFHVGFAPVWSNESTVHPWTYINMTVRYSVASTANETSCPGSIYSQSCTLRPAVIEYPVKIQNATNGITGMSLNVDGNFYENATFRNYNLTLKQQNGFKVLNYSEIYENPKGGDRTHLGGVAEGLEMYLGGNASIHYGDEGYHLVQRGNAPTYLRNDMGVQEGVDNSAAQCGFQYSDPMSTTDTGGWAAKDTSHRFDVPSLVGKINQIMFATSVDISDGDKDKDVAAGTLTRQARLYRDEIFYRTNRPFMWGALASMLFCVFCVLPVYWGYWQLGRSVSLGPFEIAAAFRAPNLQHDSHAPDVKSLIREVGDRRVQFGAIVTGDDVGRVGVAEPERVSRIYPSAKSATSRPSRWTMGSGPDA</sequence>
<name>A0A9Q9AG65_9PEZI</name>
<dbReference type="Pfam" id="PF11374">
    <property type="entry name" value="DUF3176"/>
    <property type="match status" value="1"/>
</dbReference>
<dbReference type="AlphaFoldDB" id="A0A9Q9AG65"/>
<keyword evidence="1" id="KW-0812">Transmembrane</keyword>
<feature type="transmembrane region" description="Helical" evidence="1">
    <location>
        <begin position="154"/>
        <end position="175"/>
    </location>
</feature>
<feature type="transmembrane region" description="Helical" evidence="1">
    <location>
        <begin position="59"/>
        <end position="81"/>
    </location>
</feature>
<reference evidence="2" key="1">
    <citation type="submission" date="2022-06" db="EMBL/GenBank/DDBJ databases">
        <title>Complete genome sequences of two strains of the flax pathogen Septoria linicola.</title>
        <authorList>
            <person name="Lapalu N."/>
            <person name="Simon A."/>
            <person name="Demenou B."/>
            <person name="Paumier D."/>
            <person name="Guillot M.-P."/>
            <person name="Gout L."/>
            <person name="Valade R."/>
        </authorList>
    </citation>
    <scope>NUCLEOTIDE SEQUENCE</scope>
    <source>
        <strain evidence="2">SE15195</strain>
    </source>
</reference>
<dbReference type="InterPro" id="IPR021514">
    <property type="entry name" value="DUF3176"/>
</dbReference>
<dbReference type="PANTHER" id="PTHR37576:SF2">
    <property type="entry name" value="DEFECT AT LOW TEMPERATURE PROTEIN 1"/>
    <property type="match status" value="1"/>
</dbReference>
<accession>A0A9Q9AG65</accession>